<evidence type="ECO:0000256" key="8">
    <source>
        <dbReference type="ARBA" id="ARBA00023128"/>
    </source>
</evidence>
<dbReference type="InterPro" id="IPR036249">
    <property type="entry name" value="Thioredoxin-like_sf"/>
</dbReference>
<evidence type="ECO:0000256" key="7">
    <source>
        <dbReference type="ARBA" id="ARBA00022982"/>
    </source>
</evidence>
<comment type="similarity">
    <text evidence="3">Belongs to the complex I NDUFA2 subunit family.</text>
</comment>
<evidence type="ECO:0000256" key="6">
    <source>
        <dbReference type="ARBA" id="ARBA00022792"/>
    </source>
</evidence>
<evidence type="ECO:0000256" key="4">
    <source>
        <dbReference type="ARBA" id="ARBA00022448"/>
    </source>
</evidence>
<dbReference type="Gramene" id="rna-gnl|WGS:JABURB|Cocit.L1485.1">
    <property type="protein sequence ID" value="cds-KAF7845639.1"/>
    <property type="gene ID" value="gene-BT93_L1485"/>
</dbReference>
<sequence>MATKYAFTQNLRELRFHLCPAGAGSDATRAYPTMKYHNPNTPILIREATGVEPKLWARYQLGKEKSHSLAGLNDKEIEEKVTSMVKTEIA</sequence>
<accession>A0A8T0CI72</accession>
<evidence type="ECO:0000256" key="1">
    <source>
        <dbReference type="ARBA" id="ARBA00003195"/>
    </source>
</evidence>
<evidence type="ECO:0000256" key="2">
    <source>
        <dbReference type="ARBA" id="ARBA00004443"/>
    </source>
</evidence>
<dbReference type="SUPFAM" id="SSF52833">
    <property type="entry name" value="Thioredoxin-like"/>
    <property type="match status" value="1"/>
</dbReference>
<dbReference type="EMBL" id="MU104156">
    <property type="protein sequence ID" value="KAF7845639.1"/>
    <property type="molecule type" value="Genomic_DNA"/>
</dbReference>
<comment type="function">
    <text evidence="1">Accessory subunit of the mitochondrial membrane respiratory chain NADH dehydrogenase (Complex I), that is believed not to be involved in catalysis. Complex I functions in the transfer of electrons from NADH to the respiratory chain. The immediate electron acceptor for the enzyme is believed to be ubiquinone.</text>
</comment>
<dbReference type="PIRSF" id="PIRSF005822">
    <property type="entry name" value="NDUA2"/>
    <property type="match status" value="1"/>
</dbReference>
<keyword evidence="12" id="KW-1185">Reference proteome</keyword>
<organism evidence="11 12">
    <name type="scientific">Corymbia citriodora subsp. variegata</name>
    <dbReference type="NCBI Taxonomy" id="360336"/>
    <lineage>
        <taxon>Eukaryota</taxon>
        <taxon>Viridiplantae</taxon>
        <taxon>Streptophyta</taxon>
        <taxon>Embryophyta</taxon>
        <taxon>Tracheophyta</taxon>
        <taxon>Spermatophyta</taxon>
        <taxon>Magnoliopsida</taxon>
        <taxon>eudicotyledons</taxon>
        <taxon>Gunneridae</taxon>
        <taxon>Pentapetalae</taxon>
        <taxon>rosids</taxon>
        <taxon>malvids</taxon>
        <taxon>Myrtales</taxon>
        <taxon>Myrtaceae</taxon>
        <taxon>Myrtoideae</taxon>
        <taxon>Eucalypteae</taxon>
        <taxon>Corymbia</taxon>
    </lineage>
</organism>
<dbReference type="PANTHER" id="PTHR12878:SF0">
    <property type="entry name" value="NADH DEHYDROGENASE [UBIQUINONE] 1 ALPHA SUBCOMPLEX SUBUNIT 2"/>
    <property type="match status" value="1"/>
</dbReference>
<evidence type="ECO:0000256" key="5">
    <source>
        <dbReference type="ARBA" id="ARBA00022660"/>
    </source>
</evidence>
<comment type="caution">
    <text evidence="11">The sequence shown here is derived from an EMBL/GenBank/DDBJ whole genome shotgun (WGS) entry which is preliminary data.</text>
</comment>
<comment type="subcellular location">
    <subcellularLocation>
        <location evidence="2">Mitochondrion inner membrane</location>
        <topology evidence="2">Peripheral membrane protein</topology>
        <orientation evidence="2">Matrix side</orientation>
    </subcellularLocation>
</comment>
<keyword evidence="8" id="KW-0496">Mitochondrion</keyword>
<dbReference type="AlphaFoldDB" id="A0A8T0CI72"/>
<dbReference type="SMART" id="SM00916">
    <property type="entry name" value="L51_S25_CI-B8"/>
    <property type="match status" value="1"/>
</dbReference>
<evidence type="ECO:0000259" key="10">
    <source>
        <dbReference type="SMART" id="SM00916"/>
    </source>
</evidence>
<evidence type="ECO:0000256" key="3">
    <source>
        <dbReference type="ARBA" id="ARBA00008939"/>
    </source>
</evidence>
<dbReference type="Pfam" id="PF05047">
    <property type="entry name" value="L51_S25_CI-B8"/>
    <property type="match status" value="1"/>
</dbReference>
<keyword evidence="9" id="KW-0472">Membrane</keyword>
<feature type="domain" description="Ribosomal protein/NADH dehydrogenase" evidence="10">
    <location>
        <begin position="20"/>
        <end position="88"/>
    </location>
</feature>
<protein>
    <recommendedName>
        <fullName evidence="10">Ribosomal protein/NADH dehydrogenase domain-containing protein</fullName>
    </recommendedName>
</protein>
<keyword evidence="4" id="KW-0813">Transport</keyword>
<dbReference type="OrthoDB" id="10250268at2759"/>
<proteinExistence type="inferred from homology"/>
<dbReference type="Proteomes" id="UP000806378">
    <property type="component" value="Unassembled WGS sequence"/>
</dbReference>
<reference evidence="11" key="1">
    <citation type="submission" date="2020-05" db="EMBL/GenBank/DDBJ databases">
        <title>WGS assembly of Corymbia citriodora subspecies variegata.</title>
        <authorList>
            <person name="Barry K."/>
            <person name="Hundley H."/>
            <person name="Shu S."/>
            <person name="Jenkins J."/>
            <person name="Grimwood J."/>
            <person name="Baten A."/>
        </authorList>
    </citation>
    <scope>NUCLEOTIDE SEQUENCE</scope>
    <source>
        <strain evidence="11">CV2-018</strain>
    </source>
</reference>
<dbReference type="PANTHER" id="PTHR12878">
    <property type="entry name" value="NADH-UBIQUINONE OXIDOREDUCTASE B8 SUBUNIT"/>
    <property type="match status" value="1"/>
</dbReference>
<name>A0A8T0CI72_CORYI</name>
<dbReference type="InterPro" id="IPR016464">
    <property type="entry name" value="NADH_Ub_cplx-1_asu_su-2"/>
</dbReference>
<evidence type="ECO:0000256" key="9">
    <source>
        <dbReference type="ARBA" id="ARBA00023136"/>
    </source>
</evidence>
<dbReference type="Gene3D" id="3.40.30.10">
    <property type="entry name" value="Glutaredoxin"/>
    <property type="match status" value="1"/>
</dbReference>
<dbReference type="GO" id="GO:0005743">
    <property type="term" value="C:mitochondrial inner membrane"/>
    <property type="evidence" value="ECO:0007669"/>
    <property type="project" value="UniProtKB-SubCell"/>
</dbReference>
<dbReference type="InterPro" id="IPR007741">
    <property type="entry name" value="Ribosomal_mL43/mS25/NADH_DH"/>
</dbReference>
<keyword evidence="5" id="KW-0679">Respiratory chain</keyword>
<evidence type="ECO:0000313" key="12">
    <source>
        <dbReference type="Proteomes" id="UP000806378"/>
    </source>
</evidence>
<evidence type="ECO:0000313" key="11">
    <source>
        <dbReference type="EMBL" id="KAF7845639.1"/>
    </source>
</evidence>
<keyword evidence="7" id="KW-0249">Electron transport</keyword>
<keyword evidence="6" id="KW-0999">Mitochondrion inner membrane</keyword>
<gene>
    <name evidence="11" type="ORF">BT93_L1485</name>
</gene>